<dbReference type="EMBL" id="LR828257">
    <property type="protein sequence ID" value="CAD0338836.1"/>
    <property type="molecule type" value="Genomic_DNA"/>
</dbReference>
<evidence type="ECO:0000313" key="2">
    <source>
        <dbReference type="EMBL" id="MDV7248627.1"/>
    </source>
</evidence>
<evidence type="ECO:0000313" key="4">
    <source>
        <dbReference type="Proteomes" id="UP001187425"/>
    </source>
</evidence>
<dbReference type="RefSeq" id="WP_180313804.1">
    <property type="nucleotide sequence ID" value="NZ_JAJTZO010000028.1"/>
</dbReference>
<accession>A0A6V7DQP1</accession>
<proteinExistence type="predicted"/>
<dbReference type="Proteomes" id="UP000515406">
    <property type="component" value="Chromosome"/>
</dbReference>
<keyword evidence="3" id="KW-1185">Reference proteome</keyword>
<sequence>MRKCNLPIAVIAACWWWLETNFFGWNQTPGSTAELFADSLALVLFAAAFAFPQRPAVRIEVRHGHTIVGHPGNAETADG</sequence>
<reference evidence="2 4" key="2">
    <citation type="submission" date="2023-10" db="EMBL/GenBank/DDBJ databases">
        <title>A new tool for lettuce pathogen research.</title>
        <authorList>
            <person name="Horton K.N."/>
            <person name="Cseke L.J."/>
            <person name="Badiwe M."/>
            <person name="Tesfaye D."/>
            <person name="Klein A."/>
            <person name="Su J."/>
            <person name="Potnis N."/>
            <person name="Gassmann W."/>
        </authorList>
    </citation>
    <scope>NUCLEOTIDE SEQUENCE [LARGE SCALE GENOMIC DNA]</scope>
    <source>
        <strain evidence="2 4">JSKH1901</strain>
    </source>
</reference>
<protein>
    <submittedName>
        <fullName evidence="1">Uncharacterized protein</fullName>
    </submittedName>
</protein>
<evidence type="ECO:0000313" key="1">
    <source>
        <dbReference type="EMBL" id="CAD0338836.1"/>
    </source>
</evidence>
<evidence type="ECO:0000313" key="3">
    <source>
        <dbReference type="Proteomes" id="UP000515406"/>
    </source>
</evidence>
<name>A0A6V7DQP1_9XANT</name>
<gene>
    <name evidence="1" type="ORF">CFBP498_26220</name>
    <name evidence="2" type="ORF">R4K57_09440</name>
</gene>
<dbReference type="EMBL" id="LR828257">
    <property type="protein sequence ID" value="CAD0338841.1"/>
    <property type="molecule type" value="Genomic_DNA"/>
</dbReference>
<reference evidence="1 3" key="1">
    <citation type="submission" date="2020-07" db="EMBL/GenBank/DDBJ databases">
        <authorList>
            <person name="Pothier F. J."/>
        </authorList>
    </citation>
    <scope>NUCLEOTIDE SEQUENCE [LARGE SCALE GENOMIC DNA]</scope>
    <source>
        <strain evidence="1 3">CFBP 498</strain>
    </source>
</reference>
<dbReference type="AlphaFoldDB" id="A0A6V7DQP1"/>
<dbReference type="EMBL" id="JAWMQI010000028">
    <property type="protein sequence ID" value="MDV7248627.1"/>
    <property type="molecule type" value="Genomic_DNA"/>
</dbReference>
<organism evidence="1 3">
    <name type="scientific">Xanthomonas hortorum pv. vitians</name>
    <dbReference type="NCBI Taxonomy" id="83224"/>
    <lineage>
        <taxon>Bacteria</taxon>
        <taxon>Pseudomonadati</taxon>
        <taxon>Pseudomonadota</taxon>
        <taxon>Gammaproteobacteria</taxon>
        <taxon>Lysobacterales</taxon>
        <taxon>Lysobacteraceae</taxon>
        <taxon>Xanthomonas</taxon>
    </lineage>
</organism>
<dbReference type="Proteomes" id="UP001187425">
    <property type="component" value="Unassembled WGS sequence"/>
</dbReference>